<evidence type="ECO:0000256" key="6">
    <source>
        <dbReference type="ARBA" id="ARBA00023157"/>
    </source>
</evidence>
<dbReference type="PROSITE" id="PS51352">
    <property type="entry name" value="THIOREDOXIN_2"/>
    <property type="match status" value="1"/>
</dbReference>
<reference evidence="13 14" key="1">
    <citation type="submission" date="2018-07" db="EMBL/GenBank/DDBJ databases">
        <title>Dyella monticola sp. nov. and Dyella psychrodurans sp. nov. isolated from monsoon evergreen broad-leaved forest soil of Dinghu Mountain, China.</title>
        <authorList>
            <person name="Gao Z."/>
            <person name="Qiu L."/>
        </authorList>
    </citation>
    <scope>NUCLEOTIDE SEQUENCE [LARGE SCALE GENOMIC DNA]</scope>
    <source>
        <strain evidence="13 14">4MSK11</strain>
    </source>
</reference>
<keyword evidence="6" id="KW-1015">Disulfide bond</keyword>
<keyword evidence="3" id="KW-0575">Peroxidase</keyword>
<keyword evidence="14" id="KW-1185">Reference proteome</keyword>
<dbReference type="EC" id="1.11.1.24" evidence="2"/>
<dbReference type="GO" id="GO:0034599">
    <property type="term" value="P:cellular response to oxidative stress"/>
    <property type="evidence" value="ECO:0007669"/>
    <property type="project" value="TreeGrafter"/>
</dbReference>
<evidence type="ECO:0000256" key="3">
    <source>
        <dbReference type="ARBA" id="ARBA00022559"/>
    </source>
</evidence>
<evidence type="ECO:0000256" key="10">
    <source>
        <dbReference type="ARBA" id="ARBA00042639"/>
    </source>
</evidence>
<evidence type="ECO:0000313" key="13">
    <source>
        <dbReference type="EMBL" id="RDS84265.1"/>
    </source>
</evidence>
<feature type="domain" description="Thioredoxin" evidence="12">
    <location>
        <begin position="48"/>
        <end position="221"/>
    </location>
</feature>
<dbReference type="RefSeq" id="WP_115478066.1">
    <property type="nucleotide sequence ID" value="NZ_QRBF01000003.1"/>
</dbReference>
<evidence type="ECO:0000256" key="9">
    <source>
        <dbReference type="ARBA" id="ARBA00038489"/>
    </source>
</evidence>
<keyword evidence="7" id="KW-0676">Redox-active center</keyword>
<dbReference type="InterPro" id="IPR013766">
    <property type="entry name" value="Thioredoxin_domain"/>
</dbReference>
<evidence type="ECO:0000256" key="1">
    <source>
        <dbReference type="ARBA" id="ARBA00003330"/>
    </source>
</evidence>
<evidence type="ECO:0000256" key="11">
    <source>
        <dbReference type="ARBA" id="ARBA00049091"/>
    </source>
</evidence>
<evidence type="ECO:0000256" key="8">
    <source>
        <dbReference type="ARBA" id="ARBA00032824"/>
    </source>
</evidence>
<keyword evidence="5" id="KW-0560">Oxidoreductase</keyword>
<accession>A0A370X7S6</accession>
<evidence type="ECO:0000256" key="5">
    <source>
        <dbReference type="ARBA" id="ARBA00023002"/>
    </source>
</evidence>
<evidence type="ECO:0000313" key="14">
    <source>
        <dbReference type="Proteomes" id="UP000255334"/>
    </source>
</evidence>
<evidence type="ECO:0000259" key="12">
    <source>
        <dbReference type="PROSITE" id="PS51352"/>
    </source>
</evidence>
<comment type="similarity">
    <text evidence="9">Belongs to the peroxiredoxin family. BCP/PrxQ subfamily.</text>
</comment>
<protein>
    <recommendedName>
        <fullName evidence="2">thioredoxin-dependent peroxiredoxin</fullName>
        <ecNumber evidence="2">1.11.1.24</ecNumber>
    </recommendedName>
    <alternativeName>
        <fullName evidence="8">Thioredoxin peroxidase</fullName>
    </alternativeName>
    <alternativeName>
        <fullName evidence="10">Thioredoxin-dependent peroxiredoxin Bcp</fullName>
    </alternativeName>
</protein>
<evidence type="ECO:0000256" key="7">
    <source>
        <dbReference type="ARBA" id="ARBA00023284"/>
    </source>
</evidence>
<dbReference type="Pfam" id="PF00578">
    <property type="entry name" value="AhpC-TSA"/>
    <property type="match status" value="1"/>
</dbReference>
<proteinExistence type="inferred from homology"/>
<dbReference type="GO" id="GO:0008379">
    <property type="term" value="F:thioredoxin peroxidase activity"/>
    <property type="evidence" value="ECO:0007669"/>
    <property type="project" value="TreeGrafter"/>
</dbReference>
<dbReference type="Proteomes" id="UP000255334">
    <property type="component" value="Unassembled WGS sequence"/>
</dbReference>
<dbReference type="CDD" id="cd02970">
    <property type="entry name" value="PRX_like2"/>
    <property type="match status" value="1"/>
</dbReference>
<dbReference type="GO" id="GO:0005737">
    <property type="term" value="C:cytoplasm"/>
    <property type="evidence" value="ECO:0007669"/>
    <property type="project" value="TreeGrafter"/>
</dbReference>
<gene>
    <name evidence="13" type="ORF">DWU99_11015</name>
</gene>
<comment type="caution">
    <text evidence="13">The sequence shown here is derived from an EMBL/GenBank/DDBJ whole genome shotgun (WGS) entry which is preliminary data.</text>
</comment>
<dbReference type="EMBL" id="QRBF01000003">
    <property type="protein sequence ID" value="RDS84265.1"/>
    <property type="molecule type" value="Genomic_DNA"/>
</dbReference>
<dbReference type="GO" id="GO:0045454">
    <property type="term" value="P:cell redox homeostasis"/>
    <property type="evidence" value="ECO:0007669"/>
    <property type="project" value="TreeGrafter"/>
</dbReference>
<dbReference type="InterPro" id="IPR036249">
    <property type="entry name" value="Thioredoxin-like_sf"/>
</dbReference>
<dbReference type="SUPFAM" id="SSF52833">
    <property type="entry name" value="Thioredoxin-like"/>
    <property type="match status" value="1"/>
</dbReference>
<evidence type="ECO:0000256" key="2">
    <source>
        <dbReference type="ARBA" id="ARBA00013017"/>
    </source>
</evidence>
<comment type="function">
    <text evidence="1">Thiol-specific peroxidase that catalyzes the reduction of hydrogen peroxide and organic hydroperoxides to water and alcohols, respectively. Plays a role in cell protection against oxidative stress by detoxifying peroxides and as sensor of hydrogen peroxide-mediated signaling events.</text>
</comment>
<sequence>MSLQATLDAFKADFRAGKPPYNAPSDIHPIMERATADLIASGQASRAAKAGDIAPSFVLRDGHGHAVSSQELLAKGPLVVSFYRGVWCPYCNFELQALEAALPKIREAGASLVAISPQLAVNSQKSERVNHLSFPILGDANNQVAADFGLRYALPDYLVELYKRLKNNLPAFNGDDSWTLPIPARYVIAPDRTIVYAEVNPDYTHRPEPEDLLPVLNQYGNR</sequence>
<dbReference type="AlphaFoldDB" id="A0A370X7S6"/>
<keyword evidence="4" id="KW-0049">Antioxidant</keyword>
<evidence type="ECO:0000256" key="4">
    <source>
        <dbReference type="ARBA" id="ARBA00022862"/>
    </source>
</evidence>
<comment type="catalytic activity">
    <reaction evidence="11">
        <text>a hydroperoxide + [thioredoxin]-dithiol = an alcohol + [thioredoxin]-disulfide + H2O</text>
        <dbReference type="Rhea" id="RHEA:62620"/>
        <dbReference type="Rhea" id="RHEA-COMP:10698"/>
        <dbReference type="Rhea" id="RHEA-COMP:10700"/>
        <dbReference type="ChEBI" id="CHEBI:15377"/>
        <dbReference type="ChEBI" id="CHEBI:29950"/>
        <dbReference type="ChEBI" id="CHEBI:30879"/>
        <dbReference type="ChEBI" id="CHEBI:35924"/>
        <dbReference type="ChEBI" id="CHEBI:50058"/>
        <dbReference type="EC" id="1.11.1.24"/>
    </reaction>
</comment>
<name>A0A370X7S6_9GAMM</name>
<dbReference type="PANTHER" id="PTHR42801:SF7">
    <property type="entry name" value="SLL1159 PROTEIN"/>
    <property type="match status" value="1"/>
</dbReference>
<organism evidence="13 14">
    <name type="scientific">Dyella psychrodurans</name>
    <dbReference type="NCBI Taxonomy" id="1927960"/>
    <lineage>
        <taxon>Bacteria</taxon>
        <taxon>Pseudomonadati</taxon>
        <taxon>Pseudomonadota</taxon>
        <taxon>Gammaproteobacteria</taxon>
        <taxon>Lysobacterales</taxon>
        <taxon>Rhodanobacteraceae</taxon>
        <taxon>Dyella</taxon>
    </lineage>
</organism>
<dbReference type="Gene3D" id="3.40.30.10">
    <property type="entry name" value="Glutaredoxin"/>
    <property type="match status" value="1"/>
</dbReference>
<dbReference type="PANTHER" id="PTHR42801">
    <property type="entry name" value="THIOREDOXIN-DEPENDENT PEROXIDE REDUCTASE"/>
    <property type="match status" value="1"/>
</dbReference>
<dbReference type="InterPro" id="IPR000866">
    <property type="entry name" value="AhpC/TSA"/>
</dbReference>
<dbReference type="InterPro" id="IPR050924">
    <property type="entry name" value="Peroxiredoxin_BCP/PrxQ"/>
</dbReference>
<dbReference type="OrthoDB" id="9809746at2"/>